<protein>
    <recommendedName>
        <fullName evidence="4">CUB domain-containing protein</fullName>
    </recommendedName>
</protein>
<dbReference type="Proteomes" id="UP000319267">
    <property type="component" value="Unassembled WGS sequence"/>
</dbReference>
<gene>
    <name evidence="2" type="ORF">SAMN06265220_105198</name>
</gene>
<sequence length="171" mass="19011">MIKTLKLIFIAISFLFFFGCSSGDCTKMITIPAQTIQTPSGSSYMPAYEREVSCDFEIEPVEENTKELENFSYEILNFVYTPDTGKNTNRLQMEIKLNNRNDFNVTGAPVITINVDGAESIGNFASKATSPCYGIDAKSSCIFTFDQETSLNFGLIKSIKIVSVKYIVAKN</sequence>
<feature type="chain" id="PRO_5021934872" description="CUB domain-containing protein" evidence="1">
    <location>
        <begin position="23"/>
        <end position="171"/>
    </location>
</feature>
<dbReference type="OrthoDB" id="1357614at2"/>
<evidence type="ECO:0000256" key="1">
    <source>
        <dbReference type="SAM" id="SignalP"/>
    </source>
</evidence>
<organism evidence="2 3">
    <name type="scientific">Flavobacterium nitrogenifigens</name>
    <dbReference type="NCBI Taxonomy" id="1617283"/>
    <lineage>
        <taxon>Bacteria</taxon>
        <taxon>Pseudomonadati</taxon>
        <taxon>Bacteroidota</taxon>
        <taxon>Flavobacteriia</taxon>
        <taxon>Flavobacteriales</taxon>
        <taxon>Flavobacteriaceae</taxon>
        <taxon>Flavobacterium</taxon>
    </lineage>
</organism>
<accession>A0A521EWP8</accession>
<evidence type="ECO:0000313" key="3">
    <source>
        <dbReference type="Proteomes" id="UP000319267"/>
    </source>
</evidence>
<dbReference type="PROSITE" id="PS51257">
    <property type="entry name" value="PROKAR_LIPOPROTEIN"/>
    <property type="match status" value="1"/>
</dbReference>
<evidence type="ECO:0008006" key="4">
    <source>
        <dbReference type="Google" id="ProtNLM"/>
    </source>
</evidence>
<dbReference type="EMBL" id="FXTQ01000005">
    <property type="protein sequence ID" value="SMO88323.1"/>
    <property type="molecule type" value="Genomic_DNA"/>
</dbReference>
<keyword evidence="3" id="KW-1185">Reference proteome</keyword>
<evidence type="ECO:0000313" key="2">
    <source>
        <dbReference type="EMBL" id="SMO88323.1"/>
    </source>
</evidence>
<name>A0A521EWP8_9FLAO</name>
<reference evidence="2 3" key="1">
    <citation type="submission" date="2017-05" db="EMBL/GenBank/DDBJ databases">
        <authorList>
            <person name="Varghese N."/>
            <person name="Submissions S."/>
        </authorList>
    </citation>
    <scope>NUCLEOTIDE SEQUENCE [LARGE SCALE GENOMIC DNA]</scope>
    <source>
        <strain evidence="2 3">DSM 29982</strain>
    </source>
</reference>
<feature type="signal peptide" evidence="1">
    <location>
        <begin position="1"/>
        <end position="22"/>
    </location>
</feature>
<proteinExistence type="predicted"/>
<dbReference type="RefSeq" id="WP_111377295.1">
    <property type="nucleotide sequence ID" value="NZ_CP043612.1"/>
</dbReference>
<dbReference type="AlphaFoldDB" id="A0A521EWP8"/>
<keyword evidence="1" id="KW-0732">Signal</keyword>